<comment type="similarity">
    <text evidence="5 6">Belongs to the eukaryotic ribosomal protein eS1 family.</text>
</comment>
<evidence type="ECO:0000256" key="2">
    <source>
        <dbReference type="ARBA" id="ARBA00022490"/>
    </source>
</evidence>
<dbReference type="Proteomes" id="UP001153620">
    <property type="component" value="Chromosome 2"/>
</dbReference>
<accession>B2ZSF2</accession>
<reference evidence="8" key="2">
    <citation type="submission" date="2022-01" db="EMBL/GenBank/DDBJ databases">
        <authorList>
            <person name="King R."/>
        </authorList>
    </citation>
    <scope>NUCLEOTIDE SEQUENCE</scope>
</reference>
<dbReference type="Pfam" id="PF01015">
    <property type="entry name" value="Ribosomal_S3Ae"/>
    <property type="match status" value="1"/>
</dbReference>
<protein>
    <recommendedName>
        <fullName evidence="5">Small ribosomal subunit protein eS1</fullName>
    </recommendedName>
</protein>
<dbReference type="AlphaFoldDB" id="B2ZSF2"/>
<evidence type="ECO:0000313" key="7">
    <source>
        <dbReference type="EMBL" id="ACD61705.1"/>
    </source>
</evidence>
<gene>
    <name evidence="7" type="primary">RpS3</name>
    <name evidence="8" type="ORF">CHIRRI_LOCUS9051</name>
</gene>
<dbReference type="GO" id="GO:0022627">
    <property type="term" value="C:cytosolic small ribosomal subunit"/>
    <property type="evidence" value="ECO:0007669"/>
    <property type="project" value="UniProtKB-UniRule"/>
</dbReference>
<evidence type="ECO:0000313" key="9">
    <source>
        <dbReference type="Proteomes" id="UP001153620"/>
    </source>
</evidence>
<sequence>MAVGKNKGLAKGGKKGTKKKIIDPFTRKDWYDIKAPSMFTTRQVGKTLVNRTQGTKIASEGLKGRVFEVSLADLQNDNDAERSFRKFKLIAEDVQGRNVLTNFHGMDLTTDKLRSMVKKWQTLIECHVDVKTTDGYLLRVFCIGFTAKDSSSHRKTCYAQTSQIKTIRKKMTDIINRDIASSDLKEVVNKLLPDSIAKDIEKACHGVYPLHDVFIRKVKVLKKPRFDLSKLLELHGDGGKSTEPTATTAAVEGVPVERPEGYEPPIQAAV</sequence>
<dbReference type="GO" id="GO:0006412">
    <property type="term" value="P:translation"/>
    <property type="evidence" value="ECO:0007669"/>
    <property type="project" value="UniProtKB-UniRule"/>
</dbReference>
<dbReference type="GO" id="GO:0003735">
    <property type="term" value="F:structural constituent of ribosome"/>
    <property type="evidence" value="ECO:0007669"/>
    <property type="project" value="UniProtKB-UniRule"/>
</dbReference>
<dbReference type="EMBL" id="OU895878">
    <property type="protein sequence ID" value="CAG9806188.1"/>
    <property type="molecule type" value="Genomic_DNA"/>
</dbReference>
<dbReference type="EMBL" id="EU683898">
    <property type="protein sequence ID" value="ACD61705.1"/>
    <property type="molecule type" value="mRNA"/>
</dbReference>
<dbReference type="PROSITE" id="PS01191">
    <property type="entry name" value="RIBOSOMAL_S3AE"/>
    <property type="match status" value="1"/>
</dbReference>
<dbReference type="InterPro" id="IPR001593">
    <property type="entry name" value="Ribosomal_eS1"/>
</dbReference>
<comment type="subcellular location">
    <subcellularLocation>
        <location evidence="1 5">Cytoplasm</location>
    </subcellularLocation>
</comment>
<dbReference type="HAMAP" id="MF_03122">
    <property type="entry name" value="Ribosomal_eS1_euk"/>
    <property type="match status" value="1"/>
</dbReference>
<dbReference type="PANTHER" id="PTHR11830">
    <property type="entry name" value="40S RIBOSOMAL PROTEIN S3A"/>
    <property type="match status" value="1"/>
</dbReference>
<feature type="initiator methionine" description="Removed" evidence="5">
    <location>
        <position position="1"/>
    </location>
</feature>
<dbReference type="InterPro" id="IPR027500">
    <property type="entry name" value="Ribosomal_eS1_euk"/>
</dbReference>
<dbReference type="SMART" id="SM01397">
    <property type="entry name" value="Ribosomal_S3Ae"/>
    <property type="match status" value="1"/>
</dbReference>
<dbReference type="OrthoDB" id="9834376at2759"/>
<evidence type="ECO:0000256" key="6">
    <source>
        <dbReference type="RuleBase" id="RU000668"/>
    </source>
</evidence>
<evidence type="ECO:0000256" key="1">
    <source>
        <dbReference type="ARBA" id="ARBA00004496"/>
    </source>
</evidence>
<name>B2ZSF2_9DIPT</name>
<organism evidence="7">
    <name type="scientific">Chironomus riparius</name>
    <dbReference type="NCBI Taxonomy" id="315576"/>
    <lineage>
        <taxon>Eukaryota</taxon>
        <taxon>Metazoa</taxon>
        <taxon>Ecdysozoa</taxon>
        <taxon>Arthropoda</taxon>
        <taxon>Hexapoda</taxon>
        <taxon>Insecta</taxon>
        <taxon>Pterygota</taxon>
        <taxon>Neoptera</taxon>
        <taxon>Endopterygota</taxon>
        <taxon>Diptera</taxon>
        <taxon>Nematocera</taxon>
        <taxon>Chironomoidea</taxon>
        <taxon>Chironomidae</taxon>
        <taxon>Chironominae</taxon>
        <taxon>Chironomus</taxon>
    </lineage>
</organism>
<keyword evidence="9" id="KW-1185">Reference proteome</keyword>
<proteinExistence type="evidence at transcript level"/>
<evidence type="ECO:0000256" key="4">
    <source>
        <dbReference type="ARBA" id="ARBA00023274"/>
    </source>
</evidence>
<keyword evidence="2 5" id="KW-0963">Cytoplasm</keyword>
<evidence type="ECO:0000256" key="5">
    <source>
        <dbReference type="HAMAP-Rule" id="MF_03122"/>
    </source>
</evidence>
<keyword evidence="4 5" id="KW-0687">Ribonucleoprotein</keyword>
<evidence type="ECO:0000256" key="3">
    <source>
        <dbReference type="ARBA" id="ARBA00022980"/>
    </source>
</evidence>
<comment type="subunit">
    <text evidence="5">Component of the small ribosomal subunit. Mature ribosomes consist of a small (40S) and a large (60S) subunit. The 40S subunit contains about 33 different proteins and 1 molecule of RNA (18S). The 60S subunit contains about 49 different proteins and 3 molecules of RNA (28S, 5.8S and 5S).</text>
</comment>
<reference evidence="7" key="1">
    <citation type="journal article" date="2012" name="Comp. Biochem. Physiol. C Toxicol. Pharmacol.">
        <title>Gene expression of ribosomal protein mRNA in Chironomus riparius: Effects of endocrine disruptor chemicals and antibiotics.</title>
        <authorList>
            <person name="Park K."/>
            <person name="Kwak I.S."/>
        </authorList>
    </citation>
    <scope>NUCLEOTIDE SEQUENCE</scope>
</reference>
<reference evidence="8" key="3">
    <citation type="submission" date="2022-10" db="EMBL/GenBank/DDBJ databases">
        <authorList>
            <consortium name="ENA_rothamsted_submissions"/>
            <consortium name="culmorum"/>
            <person name="King R."/>
        </authorList>
    </citation>
    <scope>NUCLEOTIDE SEQUENCE</scope>
</reference>
<keyword evidence="3 5" id="KW-0689">Ribosomal protein</keyword>
<evidence type="ECO:0000313" key="8">
    <source>
        <dbReference type="EMBL" id="CAG9806188.1"/>
    </source>
</evidence>
<dbReference type="InterPro" id="IPR018281">
    <property type="entry name" value="Ribosomal_eS1_CS"/>
</dbReference>